<dbReference type="AlphaFoldDB" id="A0AA88KQK7"/>
<evidence type="ECO:0000313" key="2">
    <source>
        <dbReference type="EMBL" id="KAG2392556.1"/>
    </source>
</evidence>
<evidence type="ECO:0000256" key="1">
    <source>
        <dbReference type="SAM" id="Phobius"/>
    </source>
</evidence>
<comment type="caution">
    <text evidence="2">The sequence shown here is derived from an EMBL/GenBank/DDBJ whole genome shotgun (WGS) entry which is preliminary data.</text>
</comment>
<dbReference type="EMBL" id="PYSW02000004">
    <property type="protein sequence ID" value="KAG2392556.1"/>
    <property type="molecule type" value="Genomic_DNA"/>
</dbReference>
<feature type="transmembrane region" description="Helical" evidence="1">
    <location>
        <begin position="81"/>
        <end position="103"/>
    </location>
</feature>
<proteinExistence type="predicted"/>
<sequence length="272" mass="31284">MWQFRSNLRLLLGDQISNSSSLNSNTTTSSQELAEKFPSYIENVSSIANSCFFLIVFSILMSGIAIFIYKTRHVMKRNHKILFVWMSIFVVVQSLGLIFRLVYNGIGLKINSFQDLTTIQNLNEMEIAMWVFSTLEVSMVYSQIATIIMIMAFIILVFLKTMRLSGTMSKQTYTKLWRVITSITIICEIVFIGLVFTMTITDLLMKMPYFDFDVIAIYSLVFTIYIVVMVLETVMFTVLGIRLLYIVKHRSLQNKTVTNHPPYGKILVSSLE</sequence>
<gene>
    <name evidence="2" type="ORF">C9374_011281</name>
</gene>
<feature type="transmembrane region" description="Helical" evidence="1">
    <location>
        <begin position="215"/>
        <end position="245"/>
    </location>
</feature>
<name>A0AA88KQK7_NAELO</name>
<keyword evidence="3" id="KW-1185">Reference proteome</keyword>
<dbReference type="Proteomes" id="UP000816034">
    <property type="component" value="Unassembled WGS sequence"/>
</dbReference>
<feature type="transmembrane region" description="Helical" evidence="1">
    <location>
        <begin position="139"/>
        <end position="159"/>
    </location>
</feature>
<protein>
    <submittedName>
        <fullName evidence="2">Uncharacterized protein</fullName>
    </submittedName>
</protein>
<dbReference type="RefSeq" id="XP_044554450.1">
    <property type="nucleotide sequence ID" value="XM_044686919.1"/>
</dbReference>
<evidence type="ECO:0000313" key="3">
    <source>
        <dbReference type="Proteomes" id="UP000816034"/>
    </source>
</evidence>
<feature type="transmembrane region" description="Helical" evidence="1">
    <location>
        <begin position="179"/>
        <end position="200"/>
    </location>
</feature>
<keyword evidence="1" id="KW-1133">Transmembrane helix</keyword>
<keyword evidence="1" id="KW-0472">Membrane</keyword>
<reference evidence="2 3" key="1">
    <citation type="journal article" date="2018" name="BMC Genomics">
        <title>The genome of Naegleria lovaniensis, the basis for a comparative approach to unravel pathogenicity factors of the human pathogenic amoeba N. fowleri.</title>
        <authorList>
            <person name="Liechti N."/>
            <person name="Schurch N."/>
            <person name="Bruggmann R."/>
            <person name="Wittwer M."/>
        </authorList>
    </citation>
    <scope>NUCLEOTIDE SEQUENCE [LARGE SCALE GENOMIC DNA]</scope>
    <source>
        <strain evidence="2 3">ATCC 30569</strain>
    </source>
</reference>
<feature type="transmembrane region" description="Helical" evidence="1">
    <location>
        <begin position="47"/>
        <end position="69"/>
    </location>
</feature>
<accession>A0AA88KQK7</accession>
<keyword evidence="1" id="KW-0812">Transmembrane</keyword>
<dbReference type="GeneID" id="68103735"/>
<organism evidence="2 3">
    <name type="scientific">Naegleria lovaniensis</name>
    <name type="common">Amoeba</name>
    <dbReference type="NCBI Taxonomy" id="51637"/>
    <lineage>
        <taxon>Eukaryota</taxon>
        <taxon>Discoba</taxon>
        <taxon>Heterolobosea</taxon>
        <taxon>Tetramitia</taxon>
        <taxon>Eutetramitia</taxon>
        <taxon>Vahlkampfiidae</taxon>
        <taxon>Naegleria</taxon>
    </lineage>
</organism>